<dbReference type="InterPro" id="IPR036028">
    <property type="entry name" value="SH3-like_dom_sf"/>
</dbReference>
<reference evidence="8" key="1">
    <citation type="submission" date="2009-08" db="EMBL/GenBank/DDBJ databases">
        <title>Annotation of Salpingoeca rosetta.</title>
        <authorList>
            <consortium name="The Broad Institute Genome Sequencing Platform"/>
            <person name="Russ C."/>
            <person name="Cuomo C."/>
            <person name="Burger G."/>
            <person name="Gray M.W."/>
            <person name="Holland P.W.H."/>
            <person name="King N."/>
            <person name="Lang F.B.F."/>
            <person name="Roger A.J."/>
            <person name="Ruiz-Trillo I."/>
            <person name="Young S.K."/>
            <person name="Zeng Q."/>
            <person name="Gargeya S."/>
            <person name="Alvarado L."/>
            <person name="Berlin A."/>
            <person name="Chapman S.B."/>
            <person name="Chen Z."/>
            <person name="Freedman E."/>
            <person name="Gellesch M."/>
            <person name="Goldberg J."/>
            <person name="Griggs A."/>
            <person name="Gujja S."/>
            <person name="Heilman E."/>
            <person name="Heiman D."/>
            <person name="Howarth C."/>
            <person name="Mehta T."/>
            <person name="Neiman D."/>
            <person name="Pearson M."/>
            <person name="Roberts A."/>
            <person name="Saif S."/>
            <person name="Shea T."/>
            <person name="Shenoy N."/>
            <person name="Sisk P."/>
            <person name="Stolte C."/>
            <person name="Sykes S."/>
            <person name="White J."/>
            <person name="Yandava C."/>
            <person name="Haas B."/>
            <person name="Nusbaum C."/>
            <person name="Birren B."/>
        </authorList>
    </citation>
    <scope>NUCLEOTIDE SEQUENCE [LARGE SCALE GENOMIC DNA]</scope>
    <source>
        <strain evidence="8">ATCC 50818</strain>
    </source>
</reference>
<keyword evidence="9" id="KW-1185">Reference proteome</keyword>
<dbReference type="AlphaFoldDB" id="F2TXV6"/>
<dbReference type="InterPro" id="IPR050384">
    <property type="entry name" value="Endophilin_SH3RF"/>
</dbReference>
<gene>
    <name evidence="8" type="ORF">PTSG_00918</name>
</gene>
<dbReference type="STRING" id="946362.F2TXV6"/>
<dbReference type="PANTHER" id="PTHR14167">
    <property type="entry name" value="SH3 DOMAIN-CONTAINING"/>
    <property type="match status" value="1"/>
</dbReference>
<dbReference type="PANTHER" id="PTHR14167:SF81">
    <property type="entry name" value="ENDOPHILIN-A"/>
    <property type="match status" value="1"/>
</dbReference>
<dbReference type="RefSeq" id="XP_004998390.1">
    <property type="nucleotide sequence ID" value="XM_004998333.1"/>
</dbReference>
<evidence type="ECO:0000256" key="4">
    <source>
        <dbReference type="ARBA" id="ARBA00023136"/>
    </source>
</evidence>
<dbReference type="GeneID" id="16078984"/>
<dbReference type="SMART" id="SM00326">
    <property type="entry name" value="SH3"/>
    <property type="match status" value="1"/>
</dbReference>
<proteinExistence type="predicted"/>
<dbReference type="Proteomes" id="UP000007799">
    <property type="component" value="Unassembled WGS sequence"/>
</dbReference>
<organism evidence="9">
    <name type="scientific">Salpingoeca rosetta (strain ATCC 50818 / BSB-021)</name>
    <dbReference type="NCBI Taxonomy" id="946362"/>
    <lineage>
        <taxon>Eukaryota</taxon>
        <taxon>Choanoflagellata</taxon>
        <taxon>Craspedida</taxon>
        <taxon>Salpingoecidae</taxon>
        <taxon>Salpingoeca</taxon>
    </lineage>
</organism>
<accession>F2TXV6</accession>
<feature type="domain" description="SH3" evidence="7">
    <location>
        <begin position="258"/>
        <end position="317"/>
    </location>
</feature>
<dbReference type="KEGG" id="sre:PTSG_00918"/>
<evidence type="ECO:0000256" key="2">
    <source>
        <dbReference type="ARBA" id="ARBA00022443"/>
    </source>
</evidence>
<dbReference type="OrthoDB" id="73680at2759"/>
<evidence type="ECO:0000256" key="1">
    <source>
        <dbReference type="ARBA" id="ARBA00004170"/>
    </source>
</evidence>
<protein>
    <recommendedName>
        <fullName evidence="7">SH3 domain-containing protein</fullName>
    </recommendedName>
</protein>
<dbReference type="EMBL" id="GL832956">
    <property type="protein sequence ID" value="EGD76215.1"/>
    <property type="molecule type" value="Genomic_DNA"/>
</dbReference>
<evidence type="ECO:0000256" key="3">
    <source>
        <dbReference type="ARBA" id="ARBA00023054"/>
    </source>
</evidence>
<keyword evidence="4" id="KW-0472">Membrane</keyword>
<dbReference type="SUPFAM" id="SSF50044">
    <property type="entry name" value="SH3-domain"/>
    <property type="match status" value="1"/>
</dbReference>
<evidence type="ECO:0000256" key="6">
    <source>
        <dbReference type="SAM" id="MobiDB-lite"/>
    </source>
</evidence>
<dbReference type="InParanoid" id="F2TXV6"/>
<comment type="subcellular location">
    <subcellularLocation>
        <location evidence="1">Membrane</location>
        <topology evidence="1">Peripheral membrane protein</topology>
    </subcellularLocation>
</comment>
<evidence type="ECO:0000256" key="5">
    <source>
        <dbReference type="PROSITE-ProRule" id="PRU00192"/>
    </source>
</evidence>
<sequence length="317" mass="35852">MPWDEEDWSLQLAADGATEISMHDINTGAPDALRRLRETQLKDRKDRVQAAAKERKTAEATDALKEKNRKALEKLRQKRAERLPEGWRMVESRSRPGQYVYENIHTEERQAWFPTEPAVKIDPAKFDEEPAPAPSQAPGGLSEEAKERNRRALAARKAKNQGMLPDGWRRVESRSRPGEYVYENVYTEERIAWYPIMPAKHTEDEGWRARKMGVGPGFVWTCVQCTCFQAITHSSSSPDSNAALHRAAMPMQSLKPGASAETATAMYPYAAENDEEIDLQEGDELLVEFKGDNGWWVGTNKRTGMLGMFPGGFVELK</sequence>
<evidence type="ECO:0000313" key="9">
    <source>
        <dbReference type="Proteomes" id="UP000007799"/>
    </source>
</evidence>
<evidence type="ECO:0000259" key="7">
    <source>
        <dbReference type="PROSITE" id="PS50002"/>
    </source>
</evidence>
<dbReference type="PROSITE" id="PS50002">
    <property type="entry name" value="SH3"/>
    <property type="match status" value="1"/>
</dbReference>
<dbReference type="Gene3D" id="2.30.30.40">
    <property type="entry name" value="SH3 Domains"/>
    <property type="match status" value="1"/>
</dbReference>
<feature type="region of interest" description="Disordered" evidence="6">
    <location>
        <begin position="39"/>
        <end position="62"/>
    </location>
</feature>
<dbReference type="Pfam" id="PF00018">
    <property type="entry name" value="SH3_1"/>
    <property type="match status" value="1"/>
</dbReference>
<feature type="region of interest" description="Disordered" evidence="6">
    <location>
        <begin position="125"/>
        <end position="149"/>
    </location>
</feature>
<dbReference type="InterPro" id="IPR001452">
    <property type="entry name" value="SH3_domain"/>
</dbReference>
<evidence type="ECO:0000313" key="8">
    <source>
        <dbReference type="EMBL" id="EGD76215.1"/>
    </source>
</evidence>
<keyword evidence="3" id="KW-0175">Coiled coil</keyword>
<name>F2TXV6_SALR5</name>
<dbReference type="eggNOG" id="KOG4225">
    <property type="taxonomic scope" value="Eukaryota"/>
</dbReference>
<keyword evidence="2 5" id="KW-0728">SH3 domain</keyword>